<dbReference type="AlphaFoldDB" id="L0HED3"/>
<dbReference type="eggNOG" id="arCOG00894">
    <property type="taxonomic scope" value="Archaea"/>
</dbReference>
<dbReference type="KEGG" id="mfo:Metfor_1335"/>
<dbReference type="InParanoid" id="L0HED3"/>
<dbReference type="FunCoup" id="L0HED3">
    <property type="interactions" value="166"/>
</dbReference>
<dbReference type="SUPFAM" id="SSF53448">
    <property type="entry name" value="Nucleotide-diphospho-sugar transferases"/>
    <property type="match status" value="1"/>
</dbReference>
<keyword evidence="1" id="KW-1133">Transmembrane helix</keyword>
<keyword evidence="1" id="KW-0812">Transmembrane</keyword>
<dbReference type="STRING" id="593750.Metfor_1335"/>
<keyword evidence="1" id="KW-0472">Membrane</keyword>
<dbReference type="Proteomes" id="UP000010824">
    <property type="component" value="Chromosome"/>
</dbReference>
<dbReference type="InterPro" id="IPR050256">
    <property type="entry name" value="Glycosyltransferase_2"/>
</dbReference>
<evidence type="ECO:0000259" key="2">
    <source>
        <dbReference type="Pfam" id="PF00535"/>
    </source>
</evidence>
<dbReference type="InterPro" id="IPR026456">
    <property type="entry name" value="GCTrfase_AglJ"/>
</dbReference>
<organism evidence="3 4">
    <name type="scientific">Methanoregula formicica (strain DSM 22288 / NBRC 105244 / SMSP)</name>
    <dbReference type="NCBI Taxonomy" id="593750"/>
    <lineage>
        <taxon>Archaea</taxon>
        <taxon>Methanobacteriati</taxon>
        <taxon>Methanobacteriota</taxon>
        <taxon>Stenosarchaea group</taxon>
        <taxon>Methanomicrobia</taxon>
        <taxon>Methanomicrobiales</taxon>
        <taxon>Methanoregulaceae</taxon>
        <taxon>Methanoregula</taxon>
    </lineage>
</organism>
<evidence type="ECO:0000256" key="1">
    <source>
        <dbReference type="SAM" id="Phobius"/>
    </source>
</evidence>
<dbReference type="CDD" id="cd04179">
    <property type="entry name" value="DPM_DPG-synthase_like"/>
    <property type="match status" value="1"/>
</dbReference>
<feature type="domain" description="Glycosyltransferase 2-like" evidence="2">
    <location>
        <begin position="9"/>
        <end position="140"/>
    </location>
</feature>
<dbReference type="PANTHER" id="PTHR48090:SF7">
    <property type="entry name" value="RFBJ PROTEIN"/>
    <property type="match status" value="1"/>
</dbReference>
<reference evidence="3 4" key="2">
    <citation type="journal article" date="2014" name="Genome Announc.">
        <title>Complete Genome Sequence of Methanoregula formicica SMSPT, a Mesophilic Hydrogenotrophic Methanogen Isolated from a Methanogenic Upflow Anaerobic Sludge Blanket Reactor.</title>
        <authorList>
            <person name="Yamamoto K."/>
            <person name="Tamaki H."/>
            <person name="Cadillo-Quiroz H."/>
            <person name="Imachi H."/>
            <person name="Kyrpides N."/>
            <person name="Woyke T."/>
            <person name="Goodwin L."/>
            <person name="Zinder S.H."/>
            <person name="Kamagata Y."/>
            <person name="Liu W.T."/>
        </authorList>
    </citation>
    <scope>NUCLEOTIDE SEQUENCE [LARGE SCALE GENOMIC DNA]</scope>
    <source>
        <strain evidence="4">DSM 22288 / NBRC 105244 / SMSP</strain>
    </source>
</reference>
<dbReference type="GeneID" id="14307724"/>
<evidence type="ECO:0000313" key="3">
    <source>
        <dbReference type="EMBL" id="AGB02375.1"/>
    </source>
</evidence>
<dbReference type="EMBL" id="CP003167">
    <property type="protein sequence ID" value="AGB02375.1"/>
    <property type="molecule type" value="Genomic_DNA"/>
</dbReference>
<keyword evidence="4" id="KW-1185">Reference proteome</keyword>
<protein>
    <submittedName>
        <fullName evidence="3">Glycosyl transferase</fullName>
    </submittedName>
</protein>
<dbReference type="HOGENOM" id="CLU_033536_7_3_2"/>
<dbReference type="OrthoDB" id="103472at2157"/>
<dbReference type="Gene3D" id="3.90.550.10">
    <property type="entry name" value="Spore Coat Polysaccharide Biosynthesis Protein SpsA, Chain A"/>
    <property type="match status" value="1"/>
</dbReference>
<accession>L0HED3</accession>
<dbReference type="PANTHER" id="PTHR48090">
    <property type="entry name" value="UNDECAPRENYL-PHOSPHATE 4-DEOXY-4-FORMAMIDO-L-ARABINOSE TRANSFERASE-RELATED"/>
    <property type="match status" value="1"/>
</dbReference>
<gene>
    <name evidence="3" type="ordered locus">Metfor_1335</name>
</gene>
<proteinExistence type="predicted"/>
<feature type="transmembrane region" description="Helical" evidence="1">
    <location>
        <begin position="228"/>
        <end position="250"/>
    </location>
</feature>
<reference evidence="4" key="1">
    <citation type="submission" date="2011-12" db="EMBL/GenBank/DDBJ databases">
        <title>Complete sequence of Methanoregula formicicum SMSP.</title>
        <authorList>
            <person name="Lucas S."/>
            <person name="Han J."/>
            <person name="Lapidus A."/>
            <person name="Cheng J.-F."/>
            <person name="Goodwin L."/>
            <person name="Pitluck S."/>
            <person name="Peters L."/>
            <person name="Ovchinnikova G."/>
            <person name="Teshima H."/>
            <person name="Detter J.C."/>
            <person name="Han C."/>
            <person name="Tapia R."/>
            <person name="Land M."/>
            <person name="Hauser L."/>
            <person name="Kyrpides N."/>
            <person name="Ivanova N."/>
            <person name="Pagani I."/>
            <person name="Imachi H."/>
            <person name="Tamaki H."/>
            <person name="Sekiguchi Y."/>
            <person name="Kamagata Y."/>
            <person name="Cadillo-Quiroz H."/>
            <person name="Zinder S."/>
            <person name="Liu W.-T."/>
            <person name="Woyke T."/>
        </authorList>
    </citation>
    <scope>NUCLEOTIDE SEQUENCE [LARGE SCALE GENOMIC DNA]</scope>
    <source>
        <strain evidence="4">DSM 22288 / NBRC 105244 / SMSP</strain>
    </source>
</reference>
<dbReference type="RefSeq" id="WP_015285338.1">
    <property type="nucleotide sequence ID" value="NC_019943.1"/>
</dbReference>
<name>L0HED3_METFS</name>
<keyword evidence="3" id="KW-0808">Transferase</keyword>
<dbReference type="InterPro" id="IPR001173">
    <property type="entry name" value="Glyco_trans_2-like"/>
</dbReference>
<dbReference type="InterPro" id="IPR029044">
    <property type="entry name" value="Nucleotide-diphossugar_trans"/>
</dbReference>
<dbReference type="NCBIfam" id="TIGR04182">
    <property type="entry name" value="glyco_TIGR04182"/>
    <property type="match status" value="1"/>
</dbReference>
<dbReference type="GO" id="GO:0016757">
    <property type="term" value="F:glycosyltransferase activity"/>
    <property type="evidence" value="ECO:0007669"/>
    <property type="project" value="InterPro"/>
</dbReference>
<feature type="transmembrane region" description="Helical" evidence="1">
    <location>
        <begin position="262"/>
        <end position="291"/>
    </location>
</feature>
<sequence>MKFNKEEVCILIPTLNEGPTIGGVVREFKALGYNHILVMDGRSTDNTVKVAREAGANVRTQSGKGKGNAIIEAFEVIEQPYILMLDGDGTYSARDAEKMLTPLFLGFDQVIGDRLINAEEGAFSRMNLFGNHMLNMLFKIAHSRDLHDILSGYRAFTKLAIHQMHLKEKGFEIETEISVEAVRNGHRIMVVPVKYSRRPGTATKLSPFHDGMKIVSTIYRLARVNNPMFYFGMMGLFTTLLGLLTGLYVLLEWLQPGHIEHIPLTILTVLLIVVGIEIFMFGVISDMLLVFHREIIREIQLLQPPKPPK</sequence>
<dbReference type="Pfam" id="PF00535">
    <property type="entry name" value="Glycos_transf_2"/>
    <property type="match status" value="1"/>
</dbReference>
<evidence type="ECO:0000313" key="4">
    <source>
        <dbReference type="Proteomes" id="UP000010824"/>
    </source>
</evidence>